<dbReference type="InterPro" id="IPR015943">
    <property type="entry name" value="WD40/YVTN_repeat-like_dom_sf"/>
</dbReference>
<dbReference type="InterPro" id="IPR011047">
    <property type="entry name" value="Quinoprotein_ADH-like_sf"/>
</dbReference>
<dbReference type="AlphaFoldDB" id="A0A7W3JDN3"/>
<accession>A0A7W3JDN3</accession>
<keyword evidence="4" id="KW-1185">Reference proteome</keyword>
<feature type="region of interest" description="Disordered" evidence="1">
    <location>
        <begin position="193"/>
        <end position="247"/>
    </location>
</feature>
<dbReference type="Gene3D" id="2.130.10.10">
    <property type="entry name" value="YVTN repeat-like/Quinoprotein amine dehydrogenase"/>
    <property type="match status" value="1"/>
</dbReference>
<evidence type="ECO:0000313" key="3">
    <source>
        <dbReference type="EMBL" id="MBA8810920.1"/>
    </source>
</evidence>
<dbReference type="Proteomes" id="UP000540568">
    <property type="component" value="Unassembled WGS sequence"/>
</dbReference>
<reference evidence="3 4" key="1">
    <citation type="submission" date="2020-07" db="EMBL/GenBank/DDBJ databases">
        <title>Sequencing the genomes of 1000 actinobacteria strains.</title>
        <authorList>
            <person name="Klenk H.-P."/>
        </authorList>
    </citation>
    <scope>NUCLEOTIDE SEQUENCE [LARGE SCALE GENOMIC DNA]</scope>
    <source>
        <strain evidence="3 4">DSM 44121</strain>
    </source>
</reference>
<evidence type="ECO:0000256" key="1">
    <source>
        <dbReference type="SAM" id="MobiDB-lite"/>
    </source>
</evidence>
<dbReference type="RefSeq" id="WP_182620132.1">
    <property type="nucleotide sequence ID" value="NZ_BAAATF010000009.1"/>
</dbReference>
<name>A0A7W3JDN3_9MICO</name>
<feature type="domain" description="Pyrrolo-quinoline quinone repeat" evidence="2">
    <location>
        <begin position="413"/>
        <end position="520"/>
    </location>
</feature>
<evidence type="ECO:0000259" key="2">
    <source>
        <dbReference type="Pfam" id="PF13360"/>
    </source>
</evidence>
<comment type="caution">
    <text evidence="3">The sequence shown here is derived from an EMBL/GenBank/DDBJ whole genome shotgun (WGS) entry which is preliminary data.</text>
</comment>
<proteinExistence type="predicted"/>
<dbReference type="SUPFAM" id="SSF50998">
    <property type="entry name" value="Quinoprotein alcohol dehydrogenase-like"/>
    <property type="match status" value="1"/>
</dbReference>
<dbReference type="EMBL" id="JACGWV010000003">
    <property type="protein sequence ID" value="MBA8810920.1"/>
    <property type="molecule type" value="Genomic_DNA"/>
</dbReference>
<dbReference type="Pfam" id="PF13360">
    <property type="entry name" value="PQQ_2"/>
    <property type="match status" value="1"/>
</dbReference>
<sequence length="552" mass="57974">MARHPDDDALVFDLVDDEGDPDALPGPSAEGDEAPAEAGEDRPPEDPVAAPGRGRWALLVAGVLATVLGTGLAVDGLHDAARVREMRDVRGGVVDVSAPLDEVWAWAGEVGSRRAFAEGQGNQVAALGPLLAFESDGGLLALRASTGEEEWTVPLGPGPDCGPTGYLGWSELETKVLVCLQGSGADREVFTVGPGGTPTAPRTLDPEDGRRYGYARPGPDGTVLRARRTGPEPPDQDGAQCPDEGECSGTVEAGRDLLVRAEDAVTGEVRWTAVVPFRAMAAEGCRAAPALPWDRSDDIVRSGERLDPEGFGARIEAGLVQLWGCGFRAGVAASGAVLGMDGVPGFAWVFGLDTGGYVAQTIAQRSDGTMDSTLYSPEGDVVTRIAGTLDRPRTTDEPRAATLLAADPFEGRLRSYTADGTQRWDVPVPDATAQFLAQVGETVVTTTWAGDVRGMDLVTGAPRWSWRAQSGLTDWSYESSYVSQAFTDGQSLLLLLRSGSGDQGLVSLDAATGELVWDGTSSHLLTQRPETMLLTVDGNLLEVSPTGVRRLG</sequence>
<dbReference type="InterPro" id="IPR002372">
    <property type="entry name" value="PQQ_rpt_dom"/>
</dbReference>
<feature type="region of interest" description="Disordered" evidence="1">
    <location>
        <begin position="1"/>
        <end position="50"/>
    </location>
</feature>
<protein>
    <submittedName>
        <fullName evidence="3">Outer membrane protein assembly factor BamB</fullName>
    </submittedName>
</protein>
<organism evidence="3 4">
    <name type="scientific">Promicromonospora sukumoe</name>
    <dbReference type="NCBI Taxonomy" id="88382"/>
    <lineage>
        <taxon>Bacteria</taxon>
        <taxon>Bacillati</taxon>
        <taxon>Actinomycetota</taxon>
        <taxon>Actinomycetes</taxon>
        <taxon>Micrococcales</taxon>
        <taxon>Promicromonosporaceae</taxon>
        <taxon>Promicromonospora</taxon>
    </lineage>
</organism>
<feature type="compositionally biased region" description="Acidic residues" evidence="1">
    <location>
        <begin position="8"/>
        <end position="21"/>
    </location>
</feature>
<evidence type="ECO:0000313" key="4">
    <source>
        <dbReference type="Proteomes" id="UP000540568"/>
    </source>
</evidence>
<gene>
    <name evidence="3" type="ORF">FHX71_004927</name>
</gene>